<keyword evidence="3 10" id="KW-0716">Sensory transduction</keyword>
<evidence type="ECO:0000256" key="3">
    <source>
        <dbReference type="ARBA" id="ARBA00022606"/>
    </source>
</evidence>
<keyword evidence="12" id="KW-1185">Reference proteome</keyword>
<protein>
    <recommendedName>
        <fullName evidence="10">Odorant receptor</fullName>
    </recommendedName>
</protein>
<dbReference type="InterPro" id="IPR004117">
    <property type="entry name" value="7tm6_olfct_rcpt"/>
</dbReference>
<feature type="transmembrane region" description="Helical" evidence="10">
    <location>
        <begin position="230"/>
        <end position="262"/>
    </location>
</feature>
<keyword evidence="5 10" id="KW-0552">Olfaction</keyword>
<dbReference type="PANTHER" id="PTHR21137:SF35">
    <property type="entry name" value="ODORANT RECEPTOR 19A-RELATED"/>
    <property type="match status" value="1"/>
</dbReference>
<keyword evidence="2" id="KW-1003">Cell membrane</keyword>
<evidence type="ECO:0000256" key="9">
    <source>
        <dbReference type="ARBA" id="ARBA00023224"/>
    </source>
</evidence>
<evidence type="ECO:0000256" key="7">
    <source>
        <dbReference type="ARBA" id="ARBA00023136"/>
    </source>
</evidence>
<feature type="transmembrane region" description="Helical" evidence="10">
    <location>
        <begin position="177"/>
        <end position="203"/>
    </location>
</feature>
<keyword evidence="4 10" id="KW-0812">Transmembrane</keyword>
<evidence type="ECO:0000313" key="11">
    <source>
        <dbReference type="EMBL" id="KAF3054322.1"/>
    </source>
</evidence>
<dbReference type="Proteomes" id="UP000479987">
    <property type="component" value="Unassembled WGS sequence"/>
</dbReference>
<comment type="caution">
    <text evidence="10">Lacks conserved residue(s) required for the propagation of feature annotation.</text>
</comment>
<dbReference type="PANTHER" id="PTHR21137">
    <property type="entry name" value="ODORANT RECEPTOR"/>
    <property type="match status" value="1"/>
</dbReference>
<organism evidence="11 12">
    <name type="scientific">Nylanderia fulva</name>
    <dbReference type="NCBI Taxonomy" id="613905"/>
    <lineage>
        <taxon>Eukaryota</taxon>
        <taxon>Metazoa</taxon>
        <taxon>Ecdysozoa</taxon>
        <taxon>Arthropoda</taxon>
        <taxon>Hexapoda</taxon>
        <taxon>Insecta</taxon>
        <taxon>Pterygota</taxon>
        <taxon>Neoptera</taxon>
        <taxon>Endopterygota</taxon>
        <taxon>Hymenoptera</taxon>
        <taxon>Apocrita</taxon>
        <taxon>Aculeata</taxon>
        <taxon>Formicoidea</taxon>
        <taxon>Formicidae</taxon>
        <taxon>Formicinae</taxon>
        <taxon>Nylanderia</taxon>
    </lineage>
</organism>
<sequence>MNLPMKRSGYCTCFASMRDSHLIIGWKGYDNQPLFNIYTLAFDMDMSESSGYQDFMWAIKINRLSLELVGLWPKTDEIAKRRLGSDIRTGFAFIMTAIVSGIPYIHALIRVWGNMALMIDNLRVTIPVITISLALVVMRWKQTVMLSIVQTMAEDWTATKLSTERDVMIKQARIARFLIIFGCIIVGMSVTTLIILPCFGVQIRYSTNYTDRNKLLPLQTYYIYDTDKDLLYVLTFLSQAIGILLSAIIFIAINAFLGFVILHICGQLKNFKQQIINLVSCKDFNKALSSSIVTHLRLIRYADNIENTFTFILFLLVIQFSIMLCLCGFIFLTVISDEKLNSENFSQISYILISVICLLSQTFFYCFGGDLITEQCNAVYRTICDLEWYKLEPRKARNLILLMLVAKEPFRITAGKVLPLKMTTFCSLIKTTAGYISVLLAMRN</sequence>
<evidence type="ECO:0000256" key="5">
    <source>
        <dbReference type="ARBA" id="ARBA00022725"/>
    </source>
</evidence>
<feature type="transmembrane region" description="Helical" evidence="10">
    <location>
        <begin position="347"/>
        <end position="367"/>
    </location>
</feature>
<dbReference type="AlphaFoldDB" id="A0A6G1LP35"/>
<comment type="similarity">
    <text evidence="10">Belongs to the insect chemoreceptor superfamily. Heteromeric odorant receptor channel (TC 1.A.69) family.</text>
</comment>
<feature type="transmembrane region" description="Helical" evidence="10">
    <location>
        <begin position="121"/>
        <end position="138"/>
    </location>
</feature>
<keyword evidence="6 10" id="KW-1133">Transmembrane helix</keyword>
<proteinExistence type="inferred from homology"/>
<keyword evidence="9 10" id="KW-0807">Transducer</keyword>
<keyword evidence="8 10" id="KW-0675">Receptor</keyword>
<feature type="transmembrane region" description="Helical" evidence="10">
    <location>
        <begin position="309"/>
        <end position="335"/>
    </location>
</feature>
<evidence type="ECO:0000256" key="6">
    <source>
        <dbReference type="ARBA" id="ARBA00022989"/>
    </source>
</evidence>
<dbReference type="Pfam" id="PF02949">
    <property type="entry name" value="7tm_6"/>
    <property type="match status" value="1"/>
</dbReference>
<dbReference type="GO" id="GO:0004984">
    <property type="term" value="F:olfactory receptor activity"/>
    <property type="evidence" value="ECO:0007669"/>
    <property type="project" value="InterPro"/>
</dbReference>
<feature type="transmembrane region" description="Helical" evidence="10">
    <location>
        <begin position="90"/>
        <end position="109"/>
    </location>
</feature>
<evidence type="ECO:0000256" key="8">
    <source>
        <dbReference type="ARBA" id="ARBA00023170"/>
    </source>
</evidence>
<evidence type="ECO:0000313" key="12">
    <source>
        <dbReference type="Proteomes" id="UP000479987"/>
    </source>
</evidence>
<dbReference type="GO" id="GO:0005886">
    <property type="term" value="C:plasma membrane"/>
    <property type="evidence" value="ECO:0007669"/>
    <property type="project" value="UniProtKB-SubCell"/>
</dbReference>
<name>A0A6G1LP35_9HYME</name>
<accession>A0A6G1LP35</accession>
<reference evidence="11 12" key="1">
    <citation type="submission" date="2019-08" db="EMBL/GenBank/DDBJ databases">
        <title>High quality draft denovo assembly of Nylanderia fulva.</title>
        <authorList>
            <person name="Vargo E.L."/>
            <person name="Tarone A.M."/>
            <person name="Konganti K.R."/>
        </authorList>
    </citation>
    <scope>NUCLEOTIDE SEQUENCE [LARGE SCALE GENOMIC DNA]</scope>
    <source>
        <strain evidence="11">TAMU-Nful-2015</strain>
        <tissue evidence="11">Whole body</tissue>
    </source>
</reference>
<gene>
    <name evidence="11" type="primary">Or-205</name>
    <name evidence="11" type="synonym">Nful_v1.0-Or-205</name>
    <name evidence="11" type="ORF">NFUL_NFUL000317</name>
</gene>
<evidence type="ECO:0000256" key="4">
    <source>
        <dbReference type="ARBA" id="ARBA00022692"/>
    </source>
</evidence>
<dbReference type="EMBL" id="SGBU01000041">
    <property type="protein sequence ID" value="KAF3054322.1"/>
    <property type="molecule type" value="Genomic_DNA"/>
</dbReference>
<dbReference type="GO" id="GO:0005549">
    <property type="term" value="F:odorant binding"/>
    <property type="evidence" value="ECO:0007669"/>
    <property type="project" value="InterPro"/>
</dbReference>
<evidence type="ECO:0000256" key="10">
    <source>
        <dbReference type="RuleBase" id="RU351113"/>
    </source>
</evidence>
<evidence type="ECO:0000256" key="1">
    <source>
        <dbReference type="ARBA" id="ARBA00004651"/>
    </source>
</evidence>
<evidence type="ECO:0000256" key="2">
    <source>
        <dbReference type="ARBA" id="ARBA00022475"/>
    </source>
</evidence>
<keyword evidence="7 10" id="KW-0472">Membrane</keyword>
<dbReference type="GO" id="GO:0007165">
    <property type="term" value="P:signal transduction"/>
    <property type="evidence" value="ECO:0007669"/>
    <property type="project" value="UniProtKB-KW"/>
</dbReference>
<comment type="subcellular location">
    <subcellularLocation>
        <location evidence="1 10">Cell membrane</location>
        <topology evidence="1 10">Multi-pass membrane protein</topology>
    </subcellularLocation>
</comment>
<comment type="caution">
    <text evidence="11">The sequence shown here is derived from an EMBL/GenBank/DDBJ whole genome shotgun (WGS) entry which is preliminary data.</text>
</comment>